<dbReference type="EMBL" id="JALBCA010000042">
    <property type="protein sequence ID" value="KAI2387063.1"/>
    <property type="molecule type" value="Genomic_DNA"/>
</dbReference>
<name>A0ACB8UWV1_9EURO</name>
<gene>
    <name evidence="1" type="ORF">LOY88_003293</name>
</gene>
<organism evidence="1">
    <name type="scientific">Ophidiomyces ophidiicola</name>
    <dbReference type="NCBI Taxonomy" id="1387563"/>
    <lineage>
        <taxon>Eukaryota</taxon>
        <taxon>Fungi</taxon>
        <taxon>Dikarya</taxon>
        <taxon>Ascomycota</taxon>
        <taxon>Pezizomycotina</taxon>
        <taxon>Eurotiomycetes</taxon>
        <taxon>Eurotiomycetidae</taxon>
        <taxon>Onygenales</taxon>
        <taxon>Onygenaceae</taxon>
        <taxon>Ophidiomyces</taxon>
    </lineage>
</organism>
<reference evidence="1" key="1">
    <citation type="journal article" date="2022" name="bioRxiv">
        <title>Population genetic analysis of Ophidiomyces ophidiicola, the causative agent of snake fungal disease, indicates recent introductions to the USA.</title>
        <authorList>
            <person name="Ladner J.T."/>
            <person name="Palmer J.M."/>
            <person name="Ettinger C.L."/>
            <person name="Stajich J.E."/>
            <person name="Farrell T.M."/>
            <person name="Glorioso B.M."/>
            <person name="Lawson B."/>
            <person name="Price S.J."/>
            <person name="Stengle A.G."/>
            <person name="Grear D.A."/>
            <person name="Lorch J.M."/>
        </authorList>
    </citation>
    <scope>NUCLEOTIDE SEQUENCE</scope>
    <source>
        <strain evidence="1">NWHC 24266-5</strain>
    </source>
</reference>
<evidence type="ECO:0000313" key="1">
    <source>
        <dbReference type="EMBL" id="KAI2387063.1"/>
    </source>
</evidence>
<protein>
    <submittedName>
        <fullName evidence="1">Uncharacterized protein</fullName>
    </submittedName>
</protein>
<sequence length="877" mass="95830">MEPYRFDDTMEVTSDPHGFPADDIEIDLDAYPESEDEVDNDVVVDDASATVSDRREMSQDPYDGSKDADMADDDYSAVNMLDLEAASYQNDHDHHETGCNVAPLTEDPYENDMDDDYEEDIDAPIPDSHSQVNIENEQANDKEEGLENVVTEPTSPQNKAEPNQNSDIERAQAHIQTAATESDNLICSQEHDSDPLPAVVGDINDGTVKTAEMHPAKHAINEISSNKKPPSHTEPELQALAEGEGANSGEINLESNHDSTVPSQDTYYENSEGPTAAETTTEGDLEAVGKDVEPGTASENADNDNVNENKTAVEGDRTESTDFTGYQQLHKVTVLYQENEISLFPPNEDDSSDMYFLEDEGLAHEPLYLLFQAFRRVLGTHVTMKDELVVFIEPLYLQLSEIAVRESNTSLHQIVQLYLDLSRNDGIEEPDPLYINLSFKSTWEADLTALRNAAESGQGLASLGQWDAQDQTESTCTENQSRSGLSNPPEGERTLEAADTADGLISDNFQPETNPAGTSVLSDEQKDMNQNSASQPLGEPEASQGNEEFLNDSSTILNETQSEASGSYEDGSQSLKDSFAQEELTAVINTQNYSEDTHDTPKETSVATSGINISEVNNDFEDGEVVTEGNIHETTSGINISEVNNDFEDGEIVTEGNIHETKPIEDNQHLPPIQKPNPKSPISPTSGSFDKVSGEGATSGTWEVAGNDGLNLEDVGKAPEMENGDETPDLNIEAAEPILKGHSESLVEQQRDTQGALYKQEPTTPGPNIDVFDIDIDLFKSPTTETGDGVLPEDNKSSRLGEIIAGSIMYDQTQKLPSSGPTNDHIEWDFVDPDVSGQNNQPLLEDDNSKTVKRPRDDDMVVAPESSGPDSKRQRSE</sequence>
<proteinExistence type="predicted"/>
<comment type="caution">
    <text evidence="1">The sequence shown here is derived from an EMBL/GenBank/DDBJ whole genome shotgun (WGS) entry which is preliminary data.</text>
</comment>
<accession>A0ACB8UWV1</accession>